<reference evidence="3 4" key="1">
    <citation type="submission" date="2015-01" db="EMBL/GenBank/DDBJ databases">
        <authorList>
            <person name="Paterson Steve"/>
        </authorList>
    </citation>
    <scope>NUCLEOTIDE SEQUENCE [LARGE SCALE GENOMIC DNA]</scope>
    <source>
        <strain evidence="3 4">OBR1</strain>
    </source>
</reference>
<dbReference type="EMBL" id="CGIG01000001">
    <property type="protein sequence ID" value="CPR16542.1"/>
    <property type="molecule type" value="Genomic_DNA"/>
</dbReference>
<keyword evidence="1" id="KW-0472">Membrane</keyword>
<evidence type="ECO:0000313" key="4">
    <source>
        <dbReference type="Proteomes" id="UP000044377"/>
    </source>
</evidence>
<name>A0A0G4JWA5_9GAMM</name>
<sequence length="41" mass="4811">MLKSSALWPEPPREVAYITLSSLRVNVYFKQVVLFFLPTRL</sequence>
<evidence type="ECO:0000313" key="3">
    <source>
        <dbReference type="EMBL" id="CPR17482.1"/>
    </source>
</evidence>
<gene>
    <name evidence="2" type="ORF">BN1221_02130c</name>
    <name evidence="3" type="ORF">BN1221_02662c</name>
</gene>
<protein>
    <submittedName>
        <fullName evidence="3">Uncharacterized protein</fullName>
    </submittedName>
</protein>
<evidence type="ECO:0000313" key="2">
    <source>
        <dbReference type="EMBL" id="CPR16542.1"/>
    </source>
</evidence>
<dbReference type="AlphaFoldDB" id="A0A0G4JWA5"/>
<dbReference type="EMBL" id="CGIG01000001">
    <property type="protein sequence ID" value="CPR17482.1"/>
    <property type="molecule type" value="Genomic_DNA"/>
</dbReference>
<proteinExistence type="predicted"/>
<keyword evidence="1" id="KW-0812">Transmembrane</keyword>
<dbReference type="Proteomes" id="UP000044377">
    <property type="component" value="Unassembled WGS sequence"/>
</dbReference>
<feature type="transmembrane region" description="Helical" evidence="1">
    <location>
        <begin position="15"/>
        <end position="37"/>
    </location>
</feature>
<keyword evidence="4" id="KW-1185">Reference proteome</keyword>
<evidence type="ECO:0000256" key="1">
    <source>
        <dbReference type="SAM" id="Phobius"/>
    </source>
</evidence>
<keyword evidence="1" id="KW-1133">Transmembrane helix</keyword>
<organism evidence="3 4">
    <name type="scientific">Brenneria goodwinii</name>
    <dbReference type="NCBI Taxonomy" id="1109412"/>
    <lineage>
        <taxon>Bacteria</taxon>
        <taxon>Pseudomonadati</taxon>
        <taxon>Pseudomonadota</taxon>
        <taxon>Gammaproteobacteria</taxon>
        <taxon>Enterobacterales</taxon>
        <taxon>Pectobacteriaceae</taxon>
        <taxon>Brenneria</taxon>
    </lineage>
</organism>
<accession>A0A0G4JWA5</accession>